<dbReference type="PIRSF" id="PIRSF000521">
    <property type="entry name" value="Transaminase_4ab_Lys_Orn"/>
    <property type="match status" value="1"/>
</dbReference>
<organism evidence="8 11">
    <name type="scientific">Acanthaster planci</name>
    <name type="common">Crown-of-thorns starfish</name>
    <dbReference type="NCBI Taxonomy" id="133434"/>
    <lineage>
        <taxon>Eukaryota</taxon>
        <taxon>Metazoa</taxon>
        <taxon>Echinodermata</taxon>
        <taxon>Eleutherozoa</taxon>
        <taxon>Asterozoa</taxon>
        <taxon>Asteroidea</taxon>
        <taxon>Valvatacea</taxon>
        <taxon>Valvatida</taxon>
        <taxon>Acanthasteridae</taxon>
        <taxon>Acanthaster</taxon>
    </lineage>
</organism>
<evidence type="ECO:0000256" key="3">
    <source>
        <dbReference type="ARBA" id="ARBA00022576"/>
    </source>
</evidence>
<dbReference type="InterPro" id="IPR049704">
    <property type="entry name" value="Aminotrans_3_PPA_site"/>
</dbReference>
<evidence type="ECO:0000256" key="6">
    <source>
        <dbReference type="ARBA" id="ARBA00048021"/>
    </source>
</evidence>
<dbReference type="OrthoDB" id="5419315at2759"/>
<accession>A0A8B7YSX2</accession>
<dbReference type="RefSeq" id="XP_022095817.1">
    <property type="nucleotide sequence ID" value="XM_022240125.1"/>
</dbReference>
<dbReference type="FunFam" id="3.40.640.10:FF:000073">
    <property type="entry name" value="Probable 4-aminobutyrate aminotransferase"/>
    <property type="match status" value="1"/>
</dbReference>
<dbReference type="OMA" id="HDPEIVP"/>
<dbReference type="KEGG" id="aplc:110981991"/>
<dbReference type="RefSeq" id="XP_022095802.1">
    <property type="nucleotide sequence ID" value="XM_022240110.1"/>
</dbReference>
<comment type="cofactor">
    <cofactor evidence="1">
        <name>pyridoxal 5'-phosphate</name>
        <dbReference type="ChEBI" id="CHEBI:597326"/>
    </cofactor>
</comment>
<dbReference type="CDD" id="cd00610">
    <property type="entry name" value="OAT_like"/>
    <property type="match status" value="1"/>
</dbReference>
<gene>
    <name evidence="9 10 11 12 13" type="primary">LOC110981991</name>
</gene>
<dbReference type="InterPro" id="IPR015421">
    <property type="entry name" value="PyrdxlP-dep_Trfase_major"/>
</dbReference>
<evidence type="ECO:0000256" key="7">
    <source>
        <dbReference type="RuleBase" id="RU003560"/>
    </source>
</evidence>
<sequence length="511" mass="57173">MARYLYSLSAGIFRRVRELPFNPESTTRCLSFTADKSKEPRATENILPHIVEYDGPLMTTAVPGPKSRELLKSLDDVTKNVETVQYFVDFEQSLGNYIVDADGNRLLDAFMHISSIPIGYNHPAVLDVVKNPANLSVFANRPALGFKPSKEYPAQLTNALVSVAPRGLKNVQTMMCGACSVEHALKQTYMWYRAKERGGPPTQEDLETCLLNKQPGNPKYSVLSFDGSFHGRTVACLSLSHSKIAHRIDIPTLDWPIAPFPRLQYPLDQFEQENRAEEDRCLAEVYSQIERQKKKGEPVVSIIVEAIQAEGGDNHATPYFFKQLQNISKEIGASFVLDEVQTGCLATGTFWAHEAWNLPEPPDFVCFSKKMLTAGYYFKEEFRPVGANRVFNTWMGDPPKVLLLEAVINQIRKDNLQDVVKMSGQYLLRGLEELQARYPHILSRARGVGTFCAVDCTDTDTTLKIVAAMRNGGVQIGNSGARSLRFRPALIFQPKHVAILLENLEATLEAL</sequence>
<dbReference type="RefSeq" id="XP_022095810.1">
    <property type="nucleotide sequence ID" value="XM_022240118.1"/>
</dbReference>
<dbReference type="RefSeq" id="XP_022095786.1">
    <property type="nucleotide sequence ID" value="XM_022240094.1"/>
</dbReference>
<dbReference type="PANTHER" id="PTHR43206">
    <property type="entry name" value="AMINOTRANSFERASE"/>
    <property type="match status" value="1"/>
</dbReference>
<protein>
    <submittedName>
        <fullName evidence="9 10">4-aminobutyrate aminotransferase, mitochondrial-like</fullName>
    </submittedName>
</protein>
<evidence type="ECO:0000256" key="4">
    <source>
        <dbReference type="ARBA" id="ARBA00022679"/>
    </source>
</evidence>
<evidence type="ECO:0000313" key="12">
    <source>
        <dbReference type="RefSeq" id="XP_022095810.1"/>
    </source>
</evidence>
<dbReference type="GO" id="GO:0030170">
    <property type="term" value="F:pyridoxal phosphate binding"/>
    <property type="evidence" value="ECO:0007669"/>
    <property type="project" value="InterPro"/>
</dbReference>
<dbReference type="Pfam" id="PF00202">
    <property type="entry name" value="Aminotran_3"/>
    <property type="match status" value="1"/>
</dbReference>
<name>A0A8B7YSX2_ACAPL</name>
<keyword evidence="5 7" id="KW-0663">Pyridoxal phosphate</keyword>
<keyword evidence="8" id="KW-1185">Reference proteome</keyword>
<evidence type="ECO:0000313" key="11">
    <source>
        <dbReference type="RefSeq" id="XP_022095802.1"/>
    </source>
</evidence>
<proteinExistence type="inferred from homology"/>
<dbReference type="SUPFAM" id="SSF53383">
    <property type="entry name" value="PLP-dependent transferases"/>
    <property type="match status" value="1"/>
</dbReference>
<comment type="catalytic activity">
    <reaction evidence="6">
        <text>4-aminobutanoate + 2-oxoglutarate = succinate semialdehyde + L-glutamate</text>
        <dbReference type="Rhea" id="RHEA:23352"/>
        <dbReference type="ChEBI" id="CHEBI:16810"/>
        <dbReference type="ChEBI" id="CHEBI:29985"/>
        <dbReference type="ChEBI" id="CHEBI:57706"/>
        <dbReference type="ChEBI" id="CHEBI:59888"/>
        <dbReference type="EC" id="2.6.1.19"/>
    </reaction>
</comment>
<dbReference type="Gene3D" id="3.90.1150.10">
    <property type="entry name" value="Aspartate Aminotransferase, domain 1"/>
    <property type="match status" value="1"/>
</dbReference>
<dbReference type="Proteomes" id="UP000694845">
    <property type="component" value="Unplaced"/>
</dbReference>
<evidence type="ECO:0000256" key="1">
    <source>
        <dbReference type="ARBA" id="ARBA00001933"/>
    </source>
</evidence>
<evidence type="ECO:0000313" key="13">
    <source>
        <dbReference type="RefSeq" id="XP_022095817.1"/>
    </source>
</evidence>
<dbReference type="Gene3D" id="3.40.640.10">
    <property type="entry name" value="Type I PLP-dependent aspartate aminotransferase-like (Major domain)"/>
    <property type="match status" value="1"/>
</dbReference>
<evidence type="ECO:0000256" key="2">
    <source>
        <dbReference type="ARBA" id="ARBA00008954"/>
    </source>
</evidence>
<dbReference type="InterPro" id="IPR005814">
    <property type="entry name" value="Aminotrans_3"/>
</dbReference>
<dbReference type="RefSeq" id="XP_022095792.1">
    <property type="nucleotide sequence ID" value="XM_022240100.1"/>
</dbReference>
<dbReference type="GO" id="GO:0009450">
    <property type="term" value="P:gamma-aminobutyric acid catabolic process"/>
    <property type="evidence" value="ECO:0007669"/>
    <property type="project" value="TreeGrafter"/>
</dbReference>
<dbReference type="GO" id="GO:0005739">
    <property type="term" value="C:mitochondrion"/>
    <property type="evidence" value="ECO:0007669"/>
    <property type="project" value="TreeGrafter"/>
</dbReference>
<evidence type="ECO:0000313" key="10">
    <source>
        <dbReference type="RefSeq" id="XP_022095792.1"/>
    </source>
</evidence>
<evidence type="ECO:0000313" key="9">
    <source>
        <dbReference type="RefSeq" id="XP_022095786.1"/>
    </source>
</evidence>
<dbReference type="InterPro" id="IPR015424">
    <property type="entry name" value="PyrdxlP-dep_Trfase"/>
</dbReference>
<keyword evidence="3" id="KW-0032">Aminotransferase</keyword>
<comment type="similarity">
    <text evidence="2 7">Belongs to the class-III pyridoxal-phosphate-dependent aminotransferase family.</text>
</comment>
<evidence type="ECO:0000313" key="8">
    <source>
        <dbReference type="Proteomes" id="UP000694845"/>
    </source>
</evidence>
<dbReference type="AlphaFoldDB" id="A0A8B7YSX2"/>
<keyword evidence="4" id="KW-0808">Transferase</keyword>
<dbReference type="PROSITE" id="PS00600">
    <property type="entry name" value="AA_TRANSFER_CLASS_3"/>
    <property type="match status" value="1"/>
</dbReference>
<dbReference type="GO" id="GO:0034386">
    <property type="term" value="F:4-aminobutyrate:2-oxoglutarate transaminase activity"/>
    <property type="evidence" value="ECO:0007669"/>
    <property type="project" value="UniProtKB-EC"/>
</dbReference>
<reference evidence="9 10" key="1">
    <citation type="submission" date="2025-04" db="UniProtKB">
        <authorList>
            <consortium name="RefSeq"/>
        </authorList>
    </citation>
    <scope>IDENTIFICATION</scope>
</reference>
<dbReference type="GeneID" id="110981991"/>
<dbReference type="PANTHER" id="PTHR43206:SF1">
    <property type="entry name" value="4-AMINOBUTYRATE AMINOTRANSFERASE, MITOCHONDRIAL"/>
    <property type="match status" value="1"/>
</dbReference>
<evidence type="ECO:0000256" key="5">
    <source>
        <dbReference type="ARBA" id="ARBA00022898"/>
    </source>
</evidence>
<dbReference type="InterPro" id="IPR015422">
    <property type="entry name" value="PyrdxlP-dep_Trfase_small"/>
</dbReference>